<keyword evidence="2" id="KW-1185">Reference proteome</keyword>
<name>A0ABW4MQI6_9BACI</name>
<dbReference type="RefSeq" id="WP_304220091.1">
    <property type="nucleotide sequence ID" value="NZ_JBHUEK010000025.1"/>
</dbReference>
<accession>A0ABW4MQI6</accession>
<reference evidence="2" key="1">
    <citation type="journal article" date="2019" name="Int. J. Syst. Evol. Microbiol.">
        <title>The Global Catalogue of Microorganisms (GCM) 10K type strain sequencing project: providing services to taxonomists for standard genome sequencing and annotation.</title>
        <authorList>
            <consortium name="The Broad Institute Genomics Platform"/>
            <consortium name="The Broad Institute Genome Sequencing Center for Infectious Disease"/>
            <person name="Wu L."/>
            <person name="Ma J."/>
        </authorList>
    </citation>
    <scope>NUCLEOTIDE SEQUENCE [LARGE SCALE GENOMIC DNA]</scope>
    <source>
        <strain evidence="2">CCUG 15531</strain>
    </source>
</reference>
<dbReference type="EMBL" id="JBHUEK010000025">
    <property type="protein sequence ID" value="MFD1780179.1"/>
    <property type="molecule type" value="Genomic_DNA"/>
</dbReference>
<sequence length="54" mass="6589">MKKAIYKAKYYWHSMQFNKNRTLLEGCRSSQLKQTIESKMQYHEREAINTISKF</sequence>
<dbReference type="Proteomes" id="UP001597227">
    <property type="component" value="Unassembled WGS sequence"/>
</dbReference>
<gene>
    <name evidence="1" type="ORF">ACFSFW_16055</name>
</gene>
<proteinExistence type="predicted"/>
<protein>
    <recommendedName>
        <fullName evidence="3">Transposase</fullName>
    </recommendedName>
</protein>
<comment type="caution">
    <text evidence="1">The sequence shown here is derived from an EMBL/GenBank/DDBJ whole genome shotgun (WGS) entry which is preliminary data.</text>
</comment>
<evidence type="ECO:0008006" key="3">
    <source>
        <dbReference type="Google" id="ProtNLM"/>
    </source>
</evidence>
<organism evidence="1 2">
    <name type="scientific">Fredinandcohnia salidurans</name>
    <dbReference type="NCBI Taxonomy" id="2595041"/>
    <lineage>
        <taxon>Bacteria</taxon>
        <taxon>Bacillati</taxon>
        <taxon>Bacillota</taxon>
        <taxon>Bacilli</taxon>
        <taxon>Bacillales</taxon>
        <taxon>Bacillaceae</taxon>
        <taxon>Fredinandcohnia</taxon>
    </lineage>
</organism>
<evidence type="ECO:0000313" key="2">
    <source>
        <dbReference type="Proteomes" id="UP001597227"/>
    </source>
</evidence>
<evidence type="ECO:0000313" key="1">
    <source>
        <dbReference type="EMBL" id="MFD1780179.1"/>
    </source>
</evidence>